<comment type="caution">
    <text evidence="2">The sequence shown here is derived from an EMBL/GenBank/DDBJ whole genome shotgun (WGS) entry which is preliminary data.</text>
</comment>
<evidence type="ECO:0000313" key="2">
    <source>
        <dbReference type="EMBL" id="TXK62519.1"/>
    </source>
</evidence>
<dbReference type="Proteomes" id="UP000321248">
    <property type="component" value="Unassembled WGS sequence"/>
</dbReference>
<dbReference type="AlphaFoldDB" id="A0A5C8KQV4"/>
<organism evidence="2 3">
    <name type="scientific">Alkalisalibacterium limincola</name>
    <dbReference type="NCBI Taxonomy" id="2699169"/>
    <lineage>
        <taxon>Bacteria</taxon>
        <taxon>Pseudomonadati</taxon>
        <taxon>Pseudomonadota</taxon>
        <taxon>Gammaproteobacteria</taxon>
        <taxon>Lysobacterales</taxon>
        <taxon>Lysobacteraceae</taxon>
        <taxon>Alkalisalibacterium</taxon>
    </lineage>
</organism>
<evidence type="ECO:0000256" key="1">
    <source>
        <dbReference type="SAM" id="MobiDB-lite"/>
    </source>
</evidence>
<name>A0A5C8KQV4_9GAMM</name>
<keyword evidence="3" id="KW-1185">Reference proteome</keyword>
<feature type="region of interest" description="Disordered" evidence="1">
    <location>
        <begin position="34"/>
        <end position="53"/>
    </location>
</feature>
<reference evidence="2 3" key="1">
    <citation type="submission" date="2019-08" db="EMBL/GenBank/DDBJ databases">
        <authorList>
            <person name="Karlyshev A.V."/>
        </authorList>
    </citation>
    <scope>NUCLEOTIDE SEQUENCE [LARGE SCALE GENOMIC DNA]</scope>
    <source>
        <strain evidence="2 3">Alg18-2.2</strain>
    </source>
</reference>
<accession>A0A5C8KQV4</accession>
<sequence length="105" mass="11581">MLDQEAIHRFGVVGVKVQADGTVDVRRALEHRTGQARVERGEEPHRLDRRQAPGRERVRLGFAPEQALVLGKGVDDFRVLRPCGAVADPQPACRLAQDPRAVLVA</sequence>
<evidence type="ECO:0000313" key="3">
    <source>
        <dbReference type="Proteomes" id="UP000321248"/>
    </source>
</evidence>
<protein>
    <submittedName>
        <fullName evidence="2">Uncharacterized protein</fullName>
    </submittedName>
</protein>
<proteinExistence type="predicted"/>
<dbReference type="EMBL" id="VRTS01000004">
    <property type="protein sequence ID" value="TXK62519.1"/>
    <property type="molecule type" value="Genomic_DNA"/>
</dbReference>
<gene>
    <name evidence="2" type="ORF">FU658_07030</name>
</gene>
<dbReference type="RefSeq" id="WP_147891441.1">
    <property type="nucleotide sequence ID" value="NZ_VRTS01000004.1"/>
</dbReference>